<keyword evidence="5" id="KW-0547">Nucleotide-binding</keyword>
<evidence type="ECO:0000259" key="12">
    <source>
        <dbReference type="Pfam" id="PF01406"/>
    </source>
</evidence>
<dbReference type="AlphaFoldDB" id="A0A4S8V5V0"/>
<evidence type="ECO:0000256" key="8">
    <source>
        <dbReference type="ARBA" id="ARBA00022917"/>
    </source>
</evidence>
<comment type="cofactor">
    <cofactor evidence="1">
        <name>Zn(2+)</name>
        <dbReference type="ChEBI" id="CHEBI:29105"/>
    </cofactor>
</comment>
<sequence>MAAVQPPWSPPPIPNGGAAKLPKLKLWNSLTRSKVDFVPLKEGKVSWYSCGPTVYDFSHLGHARNYVSLDIQRRIMTHLGYDVNMVLNVTDVDDKIILAARQQHLLSDFMNKHASIDIEVLDTTNAAFRAYISKNLPLLPESTSEKLSAYPQEVEKVYGHVLQGKNLANDGANPGDDEAKIKMHIKTSSTAADALAAPADATDFYAKTSGILLPYLDSQFGSTIDGNDHALFNVLAKKYENYFFEDMATLNVLPPTTITRVTEYVPKIVEFVKQIQDNGFAYEHNGSVYFDIGAWEKAGGVYARLAPWSKADSSLVAEGEGALAAKGTEFKRSPGDFALWKATKQKGEPLWQSPWGPGRPGWHIECSAMASDILGSRMDIHSGGIDLCFPHHDGELAQSEAYHCKDPSEQDSTWVSYFLHTGHLGISGAKMSKSLKNFTTVRSAISEGTWTPRSLRIVFLLGNWRSSLEITPAIVSLASGWEDKISNFMLKALDTLKNPTQPAVDPETGISPDGPLKEALQSAKIGVEDALLDSFDTPTVMKVLSDLVTAYNSETGVSDEVTLEISKYITSIVTMLGLDANPPSHGISWSGIEVNPDVAPFVYPLAKIRDEVRKQAIAGTIDAPAILSHFDAAALKTPPSTKEGAEAAEATVGWLSKLNDLIKSDAAPKAYMPLCDELRDTTLWNLGIYLEDRASGVALVRPLNASLREERANREALAAMKLEKAKAAKEAKEKEEREKLEKGKLSHLEMFRTAEFSEWDEEGLPVKDKEGKEVAKSRSKKLRKDWERQKKLHEAWVAASEK</sequence>
<keyword evidence="9" id="KW-0030">Aminoacyl-tRNA synthetase</keyword>
<evidence type="ECO:0000256" key="9">
    <source>
        <dbReference type="ARBA" id="ARBA00023146"/>
    </source>
</evidence>
<keyword evidence="4" id="KW-0479">Metal-binding</keyword>
<organism evidence="13 14">
    <name type="scientific">Aureobasidium pullulans</name>
    <name type="common">Black yeast</name>
    <name type="synonym">Pullularia pullulans</name>
    <dbReference type="NCBI Taxonomy" id="5580"/>
    <lineage>
        <taxon>Eukaryota</taxon>
        <taxon>Fungi</taxon>
        <taxon>Dikarya</taxon>
        <taxon>Ascomycota</taxon>
        <taxon>Pezizomycotina</taxon>
        <taxon>Dothideomycetes</taxon>
        <taxon>Dothideomycetidae</taxon>
        <taxon>Dothideales</taxon>
        <taxon>Saccotheciaceae</taxon>
        <taxon>Aureobasidium</taxon>
    </lineage>
</organism>
<dbReference type="Proteomes" id="UP000308014">
    <property type="component" value="Unassembled WGS sequence"/>
</dbReference>
<comment type="caution">
    <text evidence="13">The sequence shown here is derived from an EMBL/GenBank/DDBJ whole genome shotgun (WGS) entry which is preliminary data.</text>
</comment>
<evidence type="ECO:0000256" key="10">
    <source>
        <dbReference type="ARBA" id="ARBA00031499"/>
    </source>
</evidence>
<dbReference type="SUPFAM" id="SSF47323">
    <property type="entry name" value="Anticodon-binding domain of a subclass of class I aminoacyl-tRNA synthetases"/>
    <property type="match status" value="1"/>
</dbReference>
<keyword evidence="6" id="KW-0862">Zinc</keyword>
<dbReference type="InterPro" id="IPR009080">
    <property type="entry name" value="tRNAsynth_Ia_anticodon-bd"/>
</dbReference>
<reference evidence="13 14" key="1">
    <citation type="submission" date="2018-10" db="EMBL/GenBank/DDBJ databases">
        <title>Fifty Aureobasidium pullulans genomes reveal a recombining polyextremotolerant generalist.</title>
        <authorList>
            <person name="Gostincar C."/>
            <person name="Turk M."/>
            <person name="Zajc J."/>
            <person name="Gunde-Cimerman N."/>
        </authorList>
    </citation>
    <scope>NUCLEOTIDE SEQUENCE [LARGE SCALE GENOMIC DNA]</scope>
    <source>
        <strain evidence="13 14">EXF-11318</strain>
    </source>
</reference>
<dbReference type="InterPro" id="IPR015803">
    <property type="entry name" value="Cys-tRNA-ligase"/>
</dbReference>
<dbReference type="Pfam" id="PF01406">
    <property type="entry name" value="tRNA-synt_1e"/>
    <property type="match status" value="1"/>
</dbReference>
<dbReference type="Gene3D" id="3.40.50.620">
    <property type="entry name" value="HUPs"/>
    <property type="match status" value="1"/>
</dbReference>
<dbReference type="PRINTS" id="PR00983">
    <property type="entry name" value="TRNASYNTHCYS"/>
</dbReference>
<dbReference type="GO" id="GO:0005524">
    <property type="term" value="F:ATP binding"/>
    <property type="evidence" value="ECO:0007669"/>
    <property type="project" value="UniProtKB-KW"/>
</dbReference>
<feature type="compositionally biased region" description="Basic and acidic residues" evidence="11">
    <location>
        <begin position="764"/>
        <end position="776"/>
    </location>
</feature>
<dbReference type="EMBL" id="QZAJ01000751">
    <property type="protein sequence ID" value="THW06611.1"/>
    <property type="molecule type" value="Genomic_DNA"/>
</dbReference>
<gene>
    <name evidence="13" type="ORF">D6D24_09884</name>
</gene>
<evidence type="ECO:0000313" key="13">
    <source>
        <dbReference type="EMBL" id="THW06611.1"/>
    </source>
</evidence>
<dbReference type="GO" id="GO:0005737">
    <property type="term" value="C:cytoplasm"/>
    <property type="evidence" value="ECO:0007669"/>
    <property type="project" value="TreeGrafter"/>
</dbReference>
<evidence type="ECO:0000256" key="3">
    <source>
        <dbReference type="ARBA" id="ARBA00022598"/>
    </source>
</evidence>
<dbReference type="SUPFAM" id="SSF52374">
    <property type="entry name" value="Nucleotidylyl transferase"/>
    <property type="match status" value="1"/>
</dbReference>
<keyword evidence="8" id="KW-0648">Protein biosynthesis</keyword>
<evidence type="ECO:0000256" key="11">
    <source>
        <dbReference type="SAM" id="MobiDB-lite"/>
    </source>
</evidence>
<dbReference type="GO" id="GO:0046872">
    <property type="term" value="F:metal ion binding"/>
    <property type="evidence" value="ECO:0007669"/>
    <property type="project" value="UniProtKB-KW"/>
</dbReference>
<accession>A0A4S8V5V0</accession>
<dbReference type="NCBIfam" id="TIGR00435">
    <property type="entry name" value="cysS"/>
    <property type="match status" value="1"/>
</dbReference>
<keyword evidence="7" id="KW-0067">ATP-binding</keyword>
<feature type="domain" description="tRNA synthetases class I catalytic" evidence="12">
    <location>
        <begin position="37"/>
        <end position="472"/>
    </location>
</feature>
<proteinExistence type="inferred from homology"/>
<dbReference type="PANTHER" id="PTHR10890:SF3">
    <property type="entry name" value="CYSTEINE--TRNA LIGASE, CYTOPLASMIC"/>
    <property type="match status" value="1"/>
</dbReference>
<dbReference type="InterPro" id="IPR014729">
    <property type="entry name" value="Rossmann-like_a/b/a_fold"/>
</dbReference>
<keyword evidence="3" id="KW-0436">Ligase</keyword>
<dbReference type="EC" id="6.1.1.16" evidence="2"/>
<evidence type="ECO:0000256" key="7">
    <source>
        <dbReference type="ARBA" id="ARBA00022840"/>
    </source>
</evidence>
<dbReference type="InterPro" id="IPR032678">
    <property type="entry name" value="tRNA-synt_1_cat_dom"/>
</dbReference>
<name>A0A4S8V5V0_AURPU</name>
<evidence type="ECO:0000256" key="5">
    <source>
        <dbReference type="ARBA" id="ARBA00022741"/>
    </source>
</evidence>
<dbReference type="CDD" id="cd00672">
    <property type="entry name" value="CysRS_core"/>
    <property type="match status" value="1"/>
</dbReference>
<dbReference type="PANTHER" id="PTHR10890">
    <property type="entry name" value="CYSTEINYL-TRNA SYNTHETASE"/>
    <property type="match status" value="1"/>
</dbReference>
<evidence type="ECO:0000256" key="4">
    <source>
        <dbReference type="ARBA" id="ARBA00022723"/>
    </source>
</evidence>
<protein>
    <recommendedName>
        <fullName evidence="2">cysteine--tRNA ligase</fullName>
        <ecNumber evidence="2">6.1.1.16</ecNumber>
    </recommendedName>
    <alternativeName>
        <fullName evidence="10">Cysteinyl-tRNA synthetase</fullName>
    </alternativeName>
</protein>
<evidence type="ECO:0000256" key="2">
    <source>
        <dbReference type="ARBA" id="ARBA00012832"/>
    </source>
</evidence>
<dbReference type="InterPro" id="IPR024909">
    <property type="entry name" value="Cys-tRNA/MSH_ligase"/>
</dbReference>
<dbReference type="GO" id="GO:0006423">
    <property type="term" value="P:cysteinyl-tRNA aminoacylation"/>
    <property type="evidence" value="ECO:0007669"/>
    <property type="project" value="InterPro"/>
</dbReference>
<evidence type="ECO:0000256" key="1">
    <source>
        <dbReference type="ARBA" id="ARBA00001947"/>
    </source>
</evidence>
<evidence type="ECO:0000313" key="14">
    <source>
        <dbReference type="Proteomes" id="UP000308014"/>
    </source>
</evidence>
<dbReference type="HAMAP" id="MF_00041">
    <property type="entry name" value="Cys_tRNA_synth"/>
    <property type="match status" value="1"/>
</dbReference>
<evidence type="ECO:0000256" key="6">
    <source>
        <dbReference type="ARBA" id="ARBA00022833"/>
    </source>
</evidence>
<feature type="region of interest" description="Disordered" evidence="11">
    <location>
        <begin position="760"/>
        <end position="786"/>
    </location>
</feature>
<dbReference type="GO" id="GO:0004817">
    <property type="term" value="F:cysteine-tRNA ligase activity"/>
    <property type="evidence" value="ECO:0007669"/>
    <property type="project" value="UniProtKB-EC"/>
</dbReference>